<dbReference type="AlphaFoldDB" id="A0A517R6Y9"/>
<dbReference type="RefSeq" id="WP_145365791.1">
    <property type="nucleotide sequence ID" value="NZ_CP036268.1"/>
</dbReference>
<dbReference type="KEGG" id="svp:Pan189_40760"/>
<gene>
    <name evidence="1" type="ORF">Pan189_40760</name>
</gene>
<accession>A0A517R6Y9</accession>
<name>A0A517R6Y9_9PLAN</name>
<dbReference type="EMBL" id="CP036268">
    <property type="protein sequence ID" value="QDT39667.1"/>
    <property type="molecule type" value="Genomic_DNA"/>
</dbReference>
<proteinExistence type="predicted"/>
<keyword evidence="2" id="KW-1185">Reference proteome</keyword>
<evidence type="ECO:0000313" key="1">
    <source>
        <dbReference type="EMBL" id="QDT39667.1"/>
    </source>
</evidence>
<sequence length="175" mass="19859">MSSIGDRFASVVSVLIVLLPVLHQFGLLDPWLAWEMHASSPRVAMAIVKTNLSFETVRGLLDIETIRRDVDSFHVFPVRVTDSAIDIAAYRASRVSFGILLDADQRIRQRGDCYTLVACQSPHSFLVLGKGGKIEQYELDQLQRAFRLNVLPRRFDLNGRYRVVDEATIRLIDDE</sequence>
<organism evidence="1 2">
    <name type="scientific">Stratiformator vulcanicus</name>
    <dbReference type="NCBI Taxonomy" id="2527980"/>
    <lineage>
        <taxon>Bacteria</taxon>
        <taxon>Pseudomonadati</taxon>
        <taxon>Planctomycetota</taxon>
        <taxon>Planctomycetia</taxon>
        <taxon>Planctomycetales</taxon>
        <taxon>Planctomycetaceae</taxon>
        <taxon>Stratiformator</taxon>
    </lineage>
</organism>
<dbReference type="Proteomes" id="UP000317318">
    <property type="component" value="Chromosome"/>
</dbReference>
<protein>
    <submittedName>
        <fullName evidence="1">Uncharacterized protein</fullName>
    </submittedName>
</protein>
<reference evidence="1 2" key="1">
    <citation type="submission" date="2019-02" db="EMBL/GenBank/DDBJ databases">
        <title>Deep-cultivation of Planctomycetes and their phenomic and genomic characterization uncovers novel biology.</title>
        <authorList>
            <person name="Wiegand S."/>
            <person name="Jogler M."/>
            <person name="Boedeker C."/>
            <person name="Pinto D."/>
            <person name="Vollmers J."/>
            <person name="Rivas-Marin E."/>
            <person name="Kohn T."/>
            <person name="Peeters S.H."/>
            <person name="Heuer A."/>
            <person name="Rast P."/>
            <person name="Oberbeckmann S."/>
            <person name="Bunk B."/>
            <person name="Jeske O."/>
            <person name="Meyerdierks A."/>
            <person name="Storesund J.E."/>
            <person name="Kallscheuer N."/>
            <person name="Luecker S."/>
            <person name="Lage O.M."/>
            <person name="Pohl T."/>
            <person name="Merkel B.J."/>
            <person name="Hornburger P."/>
            <person name="Mueller R.-W."/>
            <person name="Bruemmer F."/>
            <person name="Labrenz M."/>
            <person name="Spormann A.M."/>
            <person name="Op den Camp H."/>
            <person name="Overmann J."/>
            <person name="Amann R."/>
            <person name="Jetten M.S.M."/>
            <person name="Mascher T."/>
            <person name="Medema M.H."/>
            <person name="Devos D.P."/>
            <person name="Kaster A.-K."/>
            <person name="Ovreas L."/>
            <person name="Rohde M."/>
            <person name="Galperin M.Y."/>
            <person name="Jogler C."/>
        </authorList>
    </citation>
    <scope>NUCLEOTIDE SEQUENCE [LARGE SCALE GENOMIC DNA]</scope>
    <source>
        <strain evidence="1 2">Pan189</strain>
    </source>
</reference>
<evidence type="ECO:0000313" key="2">
    <source>
        <dbReference type="Proteomes" id="UP000317318"/>
    </source>
</evidence>